<dbReference type="InterPro" id="IPR015943">
    <property type="entry name" value="WD40/YVTN_repeat-like_dom_sf"/>
</dbReference>
<dbReference type="SUPFAM" id="SSF50978">
    <property type="entry name" value="WD40 repeat-like"/>
    <property type="match status" value="1"/>
</dbReference>
<dbReference type="InterPro" id="IPR036322">
    <property type="entry name" value="WD40_repeat_dom_sf"/>
</dbReference>
<organism evidence="1 2">
    <name type="scientific">Romanomermis culicivorax</name>
    <name type="common">Nematode worm</name>
    <dbReference type="NCBI Taxonomy" id="13658"/>
    <lineage>
        <taxon>Eukaryota</taxon>
        <taxon>Metazoa</taxon>
        <taxon>Ecdysozoa</taxon>
        <taxon>Nematoda</taxon>
        <taxon>Enoplea</taxon>
        <taxon>Dorylaimia</taxon>
        <taxon>Mermithida</taxon>
        <taxon>Mermithoidea</taxon>
        <taxon>Mermithidae</taxon>
        <taxon>Romanomermis</taxon>
    </lineage>
</organism>
<dbReference type="Proteomes" id="UP000887565">
    <property type="component" value="Unplaced"/>
</dbReference>
<dbReference type="WBParaSite" id="nRc.2.0.1.t43256-RA">
    <property type="protein sequence ID" value="nRc.2.0.1.t43256-RA"/>
    <property type="gene ID" value="nRc.2.0.1.g43256"/>
</dbReference>
<proteinExistence type="predicted"/>
<evidence type="ECO:0000313" key="2">
    <source>
        <dbReference type="WBParaSite" id="nRc.2.0.1.t43256-RA"/>
    </source>
</evidence>
<dbReference type="AlphaFoldDB" id="A0A915KWS2"/>
<dbReference type="Gene3D" id="2.130.10.10">
    <property type="entry name" value="YVTN repeat-like/Quinoprotein amine dehydrogenase"/>
    <property type="match status" value="1"/>
</dbReference>
<name>A0A915KWS2_ROMCU</name>
<protein>
    <submittedName>
        <fullName evidence="2">Uncharacterized protein</fullName>
    </submittedName>
</protein>
<reference evidence="2" key="1">
    <citation type="submission" date="2022-11" db="UniProtKB">
        <authorList>
            <consortium name="WormBaseParasite"/>
        </authorList>
    </citation>
    <scope>IDENTIFICATION</scope>
</reference>
<evidence type="ECO:0000313" key="1">
    <source>
        <dbReference type="Proteomes" id="UP000887565"/>
    </source>
</evidence>
<keyword evidence="1" id="KW-1185">Reference proteome</keyword>
<accession>A0A915KWS2</accession>
<sequence>MSRDGEYLIAGSENGVVTVIRCLNLKILYNYPPCDSPVRSIALAQNH</sequence>